<evidence type="ECO:0000313" key="1">
    <source>
        <dbReference type="EMBL" id="CRK96192.1"/>
    </source>
</evidence>
<name>A0A1J1I7F6_9DIPT</name>
<accession>A0A1J1I7F6</accession>
<dbReference type="Proteomes" id="UP000183832">
    <property type="component" value="Unassembled WGS sequence"/>
</dbReference>
<organism evidence="1 2">
    <name type="scientific">Clunio marinus</name>
    <dbReference type="NCBI Taxonomy" id="568069"/>
    <lineage>
        <taxon>Eukaryota</taxon>
        <taxon>Metazoa</taxon>
        <taxon>Ecdysozoa</taxon>
        <taxon>Arthropoda</taxon>
        <taxon>Hexapoda</taxon>
        <taxon>Insecta</taxon>
        <taxon>Pterygota</taxon>
        <taxon>Neoptera</taxon>
        <taxon>Endopterygota</taxon>
        <taxon>Diptera</taxon>
        <taxon>Nematocera</taxon>
        <taxon>Chironomoidea</taxon>
        <taxon>Chironomidae</taxon>
        <taxon>Clunio</taxon>
    </lineage>
</organism>
<gene>
    <name evidence="1" type="ORF">CLUMA_CG009621</name>
</gene>
<evidence type="ECO:0000313" key="2">
    <source>
        <dbReference type="Proteomes" id="UP000183832"/>
    </source>
</evidence>
<proteinExistence type="predicted"/>
<sequence length="113" mass="13363">MKQDCDDDNLVGLAVSMFHIVKIYHLNRGLFSCKLKKQEIKLLFYLDDPWPLCTSFLILFSFTIRKAFEVLLVCYKRNDFTTCQWFEGLKNKIKTKTRIFYDDEQGGKRFSGS</sequence>
<protein>
    <submittedName>
        <fullName evidence="1">CLUMA_CG009621, isoform A</fullName>
    </submittedName>
</protein>
<dbReference type="EMBL" id="CVRI01000043">
    <property type="protein sequence ID" value="CRK96192.1"/>
    <property type="molecule type" value="Genomic_DNA"/>
</dbReference>
<keyword evidence="2" id="KW-1185">Reference proteome</keyword>
<reference evidence="1 2" key="1">
    <citation type="submission" date="2015-04" db="EMBL/GenBank/DDBJ databases">
        <authorList>
            <person name="Syromyatnikov M.Y."/>
            <person name="Popov V.N."/>
        </authorList>
    </citation>
    <scope>NUCLEOTIDE SEQUENCE [LARGE SCALE GENOMIC DNA]</scope>
</reference>
<dbReference type="AlphaFoldDB" id="A0A1J1I7F6"/>